<keyword evidence="3" id="KW-1185">Reference proteome</keyword>
<organism evidence="2 3">
    <name type="scientific">Caballeronia pedi</name>
    <dbReference type="NCBI Taxonomy" id="1777141"/>
    <lineage>
        <taxon>Bacteria</taxon>
        <taxon>Pseudomonadati</taxon>
        <taxon>Pseudomonadota</taxon>
        <taxon>Betaproteobacteria</taxon>
        <taxon>Burkholderiales</taxon>
        <taxon>Burkholderiaceae</taxon>
        <taxon>Caballeronia</taxon>
    </lineage>
</organism>
<accession>A0A158DZY9</accession>
<gene>
    <name evidence="2" type="ORF">AWB80_07821</name>
</gene>
<name>A0A158DZY9_9BURK</name>
<dbReference type="AlphaFoldDB" id="A0A158DZY9"/>
<evidence type="ECO:0000256" key="1">
    <source>
        <dbReference type="SAM" id="MobiDB-lite"/>
    </source>
</evidence>
<proteinExistence type="predicted"/>
<dbReference type="OrthoDB" id="8550270at2"/>
<dbReference type="RefSeq" id="WP_061180018.1">
    <property type="nucleotide sequence ID" value="NZ_FCOE02000057.1"/>
</dbReference>
<comment type="caution">
    <text evidence="2">The sequence shown here is derived from an EMBL/GenBank/DDBJ whole genome shotgun (WGS) entry which is preliminary data.</text>
</comment>
<evidence type="ECO:0000313" key="3">
    <source>
        <dbReference type="Proteomes" id="UP000054911"/>
    </source>
</evidence>
<feature type="compositionally biased region" description="Basic and acidic residues" evidence="1">
    <location>
        <begin position="35"/>
        <end position="54"/>
    </location>
</feature>
<evidence type="ECO:0000313" key="2">
    <source>
        <dbReference type="EMBL" id="SAL00215.1"/>
    </source>
</evidence>
<dbReference type="EMBL" id="FCOE02000057">
    <property type="protein sequence ID" value="SAL00215.1"/>
    <property type="molecule type" value="Genomic_DNA"/>
</dbReference>
<dbReference type="Proteomes" id="UP000054911">
    <property type="component" value="Unassembled WGS sequence"/>
</dbReference>
<sequence>MLASNLRLTAFVTAILVCSWPGVSMPKEQAQQRRAGRDVRQDTRQNSRHTKQDCRAANQQSNAHCRQDKRQTKQHGRQAARDIKY</sequence>
<protein>
    <submittedName>
        <fullName evidence="2">Uncharacterized protein</fullName>
    </submittedName>
</protein>
<feature type="region of interest" description="Disordered" evidence="1">
    <location>
        <begin position="23"/>
        <end position="85"/>
    </location>
</feature>
<reference evidence="2" key="1">
    <citation type="submission" date="2016-01" db="EMBL/GenBank/DDBJ databases">
        <authorList>
            <person name="Peeters C."/>
        </authorList>
    </citation>
    <scope>NUCLEOTIDE SEQUENCE [LARGE SCALE GENOMIC DNA]</scope>
    <source>
        <strain evidence="2">LMG 29323</strain>
    </source>
</reference>